<accession>A0A2G9RI69</accession>
<reference evidence="3" key="1">
    <citation type="journal article" date="2017" name="Nat. Commun.">
        <title>The North American bullfrog draft genome provides insight into hormonal regulation of long noncoding RNA.</title>
        <authorList>
            <person name="Hammond S.A."/>
            <person name="Warren R.L."/>
            <person name="Vandervalk B.P."/>
            <person name="Kucuk E."/>
            <person name="Khan H."/>
            <person name="Gibb E.A."/>
            <person name="Pandoh P."/>
            <person name="Kirk H."/>
            <person name="Zhao Y."/>
            <person name="Jones M."/>
            <person name="Mungall A.J."/>
            <person name="Coope R."/>
            <person name="Pleasance S."/>
            <person name="Moore R.A."/>
            <person name="Holt R.A."/>
            <person name="Round J.M."/>
            <person name="Ohora S."/>
            <person name="Walle B.V."/>
            <person name="Veldhoen N."/>
            <person name="Helbing C.C."/>
            <person name="Birol I."/>
        </authorList>
    </citation>
    <scope>NUCLEOTIDE SEQUENCE [LARGE SCALE GENOMIC DNA]</scope>
</reference>
<sequence length="91" mass="10082">MTSDHCPSTAIFSQSSQQSLLFWSRFSLPSLCAMSLYPAPPCCFLPLILPFIPGCFICLLFSLFSSPTSLLASPGTRWALSDSLDRKICWK</sequence>
<dbReference type="AlphaFoldDB" id="A0A2G9RI69"/>
<keyword evidence="1" id="KW-0472">Membrane</keyword>
<keyword evidence="3" id="KW-1185">Reference proteome</keyword>
<name>A0A2G9RI69_AQUCT</name>
<keyword evidence="1" id="KW-1133">Transmembrane helix</keyword>
<dbReference type="EMBL" id="KV938699">
    <property type="protein sequence ID" value="PIO26903.1"/>
    <property type="molecule type" value="Genomic_DNA"/>
</dbReference>
<keyword evidence="1" id="KW-0812">Transmembrane</keyword>
<protein>
    <submittedName>
        <fullName evidence="2">Uncharacterized protein</fullName>
    </submittedName>
</protein>
<organism evidence="2 3">
    <name type="scientific">Aquarana catesbeiana</name>
    <name type="common">American bullfrog</name>
    <name type="synonym">Rana catesbeiana</name>
    <dbReference type="NCBI Taxonomy" id="8400"/>
    <lineage>
        <taxon>Eukaryota</taxon>
        <taxon>Metazoa</taxon>
        <taxon>Chordata</taxon>
        <taxon>Craniata</taxon>
        <taxon>Vertebrata</taxon>
        <taxon>Euteleostomi</taxon>
        <taxon>Amphibia</taxon>
        <taxon>Batrachia</taxon>
        <taxon>Anura</taxon>
        <taxon>Neobatrachia</taxon>
        <taxon>Ranoidea</taxon>
        <taxon>Ranidae</taxon>
        <taxon>Aquarana</taxon>
    </lineage>
</organism>
<evidence type="ECO:0000256" key="1">
    <source>
        <dbReference type="SAM" id="Phobius"/>
    </source>
</evidence>
<dbReference type="Proteomes" id="UP000228934">
    <property type="component" value="Unassembled WGS sequence"/>
</dbReference>
<proteinExistence type="predicted"/>
<gene>
    <name evidence="2" type="ORF">AB205_0172380</name>
</gene>
<evidence type="ECO:0000313" key="2">
    <source>
        <dbReference type="EMBL" id="PIO26903.1"/>
    </source>
</evidence>
<feature type="transmembrane region" description="Helical" evidence="1">
    <location>
        <begin position="44"/>
        <end position="64"/>
    </location>
</feature>
<evidence type="ECO:0000313" key="3">
    <source>
        <dbReference type="Proteomes" id="UP000228934"/>
    </source>
</evidence>